<dbReference type="AlphaFoldDB" id="A0A9W8A3X4"/>
<name>A0A9W8A3X4_9FUNG</name>
<dbReference type="InterPro" id="IPR039540">
    <property type="entry name" value="UBL3-like_ubiquitin_dom"/>
</dbReference>
<dbReference type="OrthoDB" id="1043111at2759"/>
<dbReference type="SUPFAM" id="SSF54236">
    <property type="entry name" value="Ubiquitin-like"/>
    <property type="match status" value="1"/>
</dbReference>
<keyword evidence="3" id="KW-1185">Reference proteome</keyword>
<comment type="caution">
    <text evidence="2">The sequence shown here is derived from an EMBL/GenBank/DDBJ whole genome shotgun (WGS) entry which is preliminary data.</text>
</comment>
<dbReference type="Gene3D" id="3.10.20.90">
    <property type="entry name" value="Phosphatidylinositol 3-kinase Catalytic Subunit, Chain A, domain 1"/>
    <property type="match status" value="1"/>
</dbReference>
<dbReference type="InterPro" id="IPR029071">
    <property type="entry name" value="Ubiquitin-like_domsf"/>
</dbReference>
<evidence type="ECO:0000313" key="3">
    <source>
        <dbReference type="Proteomes" id="UP001150538"/>
    </source>
</evidence>
<protein>
    <recommendedName>
        <fullName evidence="1">Ubiquitin-like domain-containing protein</fullName>
    </recommendedName>
</protein>
<dbReference type="PROSITE" id="PS50053">
    <property type="entry name" value="UBIQUITIN_2"/>
    <property type="match status" value="1"/>
</dbReference>
<dbReference type="InterPro" id="IPR000626">
    <property type="entry name" value="Ubiquitin-like_dom"/>
</dbReference>
<gene>
    <name evidence="2" type="ORF">H4219_001254</name>
</gene>
<dbReference type="Proteomes" id="UP001150538">
    <property type="component" value="Unassembled WGS sequence"/>
</dbReference>
<dbReference type="Pfam" id="PF13881">
    <property type="entry name" value="Rad60-SLD_2"/>
    <property type="match status" value="1"/>
</dbReference>
<sequence length="378" mass="39847">MTDSTTEPNKNISSVNSNSTANAAGIVPDIKSESVEVAKPDVSSNIKNPVSLSYLMMATDCRYSLEFPETATVLDAKTALRGNWPADFGPKPTKVEQIRLIHGGKFIEDHTTLESNDIHEGKATVHVIIRPLEAFDKTCLLAHGAPTAPKQNLNQDPKQAASIDIVGNVVGDVNGTTLSGFFNADIQASLASMFGGPSTSTNTASAAAVAVTIPASNPGIVQNTLAPVIMTRIENEETTIVVTDTYIIPTTDTVGATETITAIQLNPVAVEVTEIVQVTETSMCPARPTTTNFVTNTITSTLSLMPAQPVIVMTQRNTIPVTAQTGVTITLTDTGIIPDVETVRTTVATATGTVTRTQNQVVTIVTTENGETTTIVLQ</sequence>
<dbReference type="EMBL" id="JANBPU010000012">
    <property type="protein sequence ID" value="KAJ1920554.1"/>
    <property type="molecule type" value="Genomic_DNA"/>
</dbReference>
<evidence type="ECO:0000313" key="2">
    <source>
        <dbReference type="EMBL" id="KAJ1920554.1"/>
    </source>
</evidence>
<reference evidence="2" key="1">
    <citation type="submission" date="2022-07" db="EMBL/GenBank/DDBJ databases">
        <title>Phylogenomic reconstructions and comparative analyses of Kickxellomycotina fungi.</title>
        <authorList>
            <person name="Reynolds N.K."/>
            <person name="Stajich J.E."/>
            <person name="Barry K."/>
            <person name="Grigoriev I.V."/>
            <person name="Crous P."/>
            <person name="Smith M.E."/>
        </authorList>
    </citation>
    <scope>NUCLEOTIDE SEQUENCE</scope>
    <source>
        <strain evidence="2">NBRC 100468</strain>
    </source>
</reference>
<feature type="domain" description="Ubiquitin-like" evidence="1">
    <location>
        <begin position="50"/>
        <end position="121"/>
    </location>
</feature>
<organism evidence="2 3">
    <name type="scientific">Mycoemilia scoparia</name>
    <dbReference type="NCBI Taxonomy" id="417184"/>
    <lineage>
        <taxon>Eukaryota</taxon>
        <taxon>Fungi</taxon>
        <taxon>Fungi incertae sedis</taxon>
        <taxon>Zoopagomycota</taxon>
        <taxon>Kickxellomycotina</taxon>
        <taxon>Kickxellomycetes</taxon>
        <taxon>Kickxellales</taxon>
        <taxon>Kickxellaceae</taxon>
        <taxon>Mycoemilia</taxon>
    </lineage>
</organism>
<proteinExistence type="predicted"/>
<accession>A0A9W8A3X4</accession>
<evidence type="ECO:0000259" key="1">
    <source>
        <dbReference type="PROSITE" id="PS50053"/>
    </source>
</evidence>